<name>A0ABQ9Y3E2_9EUKA</name>
<sequence>MSKVIAISVNGGPFLGTERNKSTTYVNINLTTIRIEIGKLMHPMKAPYQEFLKSLGMTVAEEECIEAHVNRDAQQDIKSAIQVSLCDITETNLDQIPQIRISNNRIGLLSFTCLQLRKDEVKMDEKESSYNIPLTFADRLARITGHSPDSSQIDPHRNSTLKTGQKTRTISILVERNYKVFGTWAKAFSDRLESHCAPQKHGHQPFV</sequence>
<reference evidence="2 3" key="1">
    <citation type="journal article" date="2022" name="bioRxiv">
        <title>Genomics of Preaxostyla Flagellates Illuminates Evolutionary Transitions and the Path Towards Mitochondrial Loss.</title>
        <authorList>
            <person name="Novak L.V.F."/>
            <person name="Treitli S.C."/>
            <person name="Pyrih J."/>
            <person name="Halakuc P."/>
            <person name="Pipaliya S.V."/>
            <person name="Vacek V."/>
            <person name="Brzon O."/>
            <person name="Soukal P."/>
            <person name="Eme L."/>
            <person name="Dacks J.B."/>
            <person name="Karnkowska A."/>
            <person name="Elias M."/>
            <person name="Hampl V."/>
        </authorList>
    </citation>
    <scope>NUCLEOTIDE SEQUENCE [LARGE SCALE GENOMIC DNA]</scope>
    <source>
        <strain evidence="2">NAU3</strain>
        <tissue evidence="2">Gut</tissue>
    </source>
</reference>
<gene>
    <name evidence="2" type="ORF">BLNAU_6744</name>
</gene>
<evidence type="ECO:0000313" key="2">
    <source>
        <dbReference type="EMBL" id="KAK2958257.1"/>
    </source>
</evidence>
<organism evidence="2 3">
    <name type="scientific">Blattamonas nauphoetae</name>
    <dbReference type="NCBI Taxonomy" id="2049346"/>
    <lineage>
        <taxon>Eukaryota</taxon>
        <taxon>Metamonada</taxon>
        <taxon>Preaxostyla</taxon>
        <taxon>Oxymonadida</taxon>
        <taxon>Blattamonas</taxon>
    </lineage>
</organism>
<dbReference type="Proteomes" id="UP001281761">
    <property type="component" value="Unassembled WGS sequence"/>
</dbReference>
<dbReference type="EMBL" id="JARBJD010000039">
    <property type="protein sequence ID" value="KAK2958257.1"/>
    <property type="molecule type" value="Genomic_DNA"/>
</dbReference>
<comment type="caution">
    <text evidence="2">The sequence shown here is derived from an EMBL/GenBank/DDBJ whole genome shotgun (WGS) entry which is preliminary data.</text>
</comment>
<evidence type="ECO:0000256" key="1">
    <source>
        <dbReference type="SAM" id="MobiDB-lite"/>
    </source>
</evidence>
<proteinExistence type="predicted"/>
<accession>A0ABQ9Y3E2</accession>
<evidence type="ECO:0000313" key="3">
    <source>
        <dbReference type="Proteomes" id="UP001281761"/>
    </source>
</evidence>
<keyword evidence="3" id="KW-1185">Reference proteome</keyword>
<feature type="compositionally biased region" description="Polar residues" evidence="1">
    <location>
        <begin position="147"/>
        <end position="164"/>
    </location>
</feature>
<feature type="region of interest" description="Disordered" evidence="1">
    <location>
        <begin position="145"/>
        <end position="164"/>
    </location>
</feature>
<protein>
    <submittedName>
        <fullName evidence="2">Uncharacterized protein</fullName>
    </submittedName>
</protein>